<keyword evidence="2" id="KW-0808">Transferase</keyword>
<evidence type="ECO:0000256" key="1">
    <source>
        <dbReference type="ARBA" id="ARBA00022676"/>
    </source>
</evidence>
<comment type="caution">
    <text evidence="4">The sequence shown here is derived from an EMBL/GenBank/DDBJ whole genome shotgun (WGS) entry which is preliminary data.</text>
</comment>
<protein>
    <recommendedName>
        <fullName evidence="3">Glycosyl transferase family 1 domain-containing protein</fullName>
    </recommendedName>
</protein>
<reference evidence="4 5" key="1">
    <citation type="journal article" date="2018" name="Syst. Appl. Microbiol.">
        <title>Characterization and high-quality draft genome sequence of Herbivorax saccincola A7, an anaerobic, alkaliphilic, thermophilic, cellulolytic, and xylanolytic bacterium.</title>
        <authorList>
            <person name="Aikawa S."/>
            <person name="Baramee S."/>
            <person name="Sermsathanaswadi J."/>
            <person name="Thianheng P."/>
            <person name="Tachaapaikoon C."/>
            <person name="Shikata A."/>
            <person name="Waeonukul R."/>
            <person name="Pason P."/>
            <person name="Ratanakhanokchai K."/>
            <person name="Kosugi A."/>
        </authorList>
    </citation>
    <scope>NUCLEOTIDE SEQUENCE [LARGE SCALE GENOMIC DNA]</scope>
    <source>
        <strain evidence="4 5">A7</strain>
    </source>
</reference>
<dbReference type="PANTHER" id="PTHR12526:SF629">
    <property type="entry name" value="TEICHURONIC ACID BIOSYNTHESIS GLYCOSYLTRANSFERASE TUAH-RELATED"/>
    <property type="match status" value="1"/>
</dbReference>
<evidence type="ECO:0000256" key="2">
    <source>
        <dbReference type="ARBA" id="ARBA00022679"/>
    </source>
</evidence>
<evidence type="ECO:0000259" key="3">
    <source>
        <dbReference type="Pfam" id="PF00534"/>
    </source>
</evidence>
<evidence type="ECO:0000313" key="5">
    <source>
        <dbReference type="Proteomes" id="UP000239720"/>
    </source>
</evidence>
<organism evidence="4 5">
    <name type="scientific">Acetivibrio saccincola</name>
    <dbReference type="NCBI Taxonomy" id="1677857"/>
    <lineage>
        <taxon>Bacteria</taxon>
        <taxon>Bacillati</taxon>
        <taxon>Bacillota</taxon>
        <taxon>Clostridia</taxon>
        <taxon>Eubacteriales</taxon>
        <taxon>Oscillospiraceae</taxon>
        <taxon>Acetivibrio</taxon>
    </lineage>
</organism>
<proteinExistence type="predicted"/>
<dbReference type="Proteomes" id="UP000239720">
    <property type="component" value="Unassembled WGS sequence"/>
</dbReference>
<gene>
    <name evidence="4" type="ORF">B9R14_10545</name>
</gene>
<dbReference type="EMBL" id="NEMB01000003">
    <property type="protein sequence ID" value="PQQ67140.1"/>
    <property type="molecule type" value="Genomic_DNA"/>
</dbReference>
<keyword evidence="1" id="KW-0328">Glycosyltransferase</keyword>
<name>A0A2S8RBH1_9FIRM</name>
<dbReference type="SUPFAM" id="SSF53756">
    <property type="entry name" value="UDP-Glycosyltransferase/glycogen phosphorylase"/>
    <property type="match status" value="1"/>
</dbReference>
<dbReference type="GO" id="GO:0016757">
    <property type="term" value="F:glycosyltransferase activity"/>
    <property type="evidence" value="ECO:0007669"/>
    <property type="project" value="UniProtKB-KW"/>
</dbReference>
<dbReference type="Pfam" id="PF00534">
    <property type="entry name" value="Glycos_transf_1"/>
    <property type="match status" value="1"/>
</dbReference>
<feature type="domain" description="Glycosyl transferase family 1" evidence="3">
    <location>
        <begin position="198"/>
        <end position="370"/>
    </location>
</feature>
<sequence>MGKKVAFCEAGYDSFYGAQQSLYTFLVNVDREKIEPVFVSPGEGEFTKRISEIGIDVEVIRQPEVFNKRGNVLKEKGLSSKIKALTGYFKHVKRYMNYYKKENIETVYCNDIRSILTSGLAARLRGIPVVWYVRVDKRLGIFNWFASNIATRIVTISNNVQNIFPKKLIINANKKFKTIYTGINLEQVDAVSITSCLREELNVNKDTQLVALIGSIQPRKGQKDFIEAIYEIKKNHLYDAEDVKFLIVGDIVDESQRNYLEELKEMVKKNQMEEMVIFMGRRNDVLSIMKQVNLVVLPSYSEGLPRVVLESFACLCPVVATDVAGTGEIVDDKQNGLLIKPGNIEMLFKSILFMLEDKARTKEMGKNGRKKIEECFKLESYISNLEELLLSV</sequence>
<evidence type="ECO:0000313" key="4">
    <source>
        <dbReference type="EMBL" id="PQQ67140.1"/>
    </source>
</evidence>
<dbReference type="OrthoDB" id="9804196at2"/>
<dbReference type="Gene3D" id="3.40.50.2000">
    <property type="entry name" value="Glycogen Phosphorylase B"/>
    <property type="match status" value="2"/>
</dbReference>
<dbReference type="RefSeq" id="WP_105368216.1">
    <property type="nucleotide sequence ID" value="NZ_NEMB01000003.1"/>
</dbReference>
<accession>A0A2S8RBH1</accession>
<dbReference type="AlphaFoldDB" id="A0A2S8RBH1"/>
<dbReference type="InterPro" id="IPR001296">
    <property type="entry name" value="Glyco_trans_1"/>
</dbReference>
<dbReference type="PANTHER" id="PTHR12526">
    <property type="entry name" value="GLYCOSYLTRANSFERASE"/>
    <property type="match status" value="1"/>
</dbReference>